<evidence type="ECO:0000256" key="1">
    <source>
        <dbReference type="ARBA" id="ARBA00007430"/>
    </source>
</evidence>
<evidence type="ECO:0000256" key="2">
    <source>
        <dbReference type="SAM" id="Phobius"/>
    </source>
</evidence>
<feature type="transmembrane region" description="Helical" evidence="2">
    <location>
        <begin position="121"/>
        <end position="138"/>
    </location>
</feature>
<protein>
    <submittedName>
        <fullName evidence="4">O-antigen biosynthesis protein WbqV</fullName>
    </submittedName>
</protein>
<feature type="domain" description="Polysaccharide biosynthesis protein CapD-like" evidence="3">
    <location>
        <begin position="306"/>
        <end position="599"/>
    </location>
</feature>
<comment type="similarity">
    <text evidence="1">Belongs to the polysaccharide synthase family.</text>
</comment>
<name>A0A1X7NV99_9HYPH</name>
<keyword evidence="2" id="KW-0472">Membrane</keyword>
<keyword evidence="2" id="KW-1133">Transmembrane helix</keyword>
<dbReference type="CDD" id="cd05237">
    <property type="entry name" value="UDP_invert_4-6DH_SDR_e"/>
    <property type="match status" value="1"/>
</dbReference>
<evidence type="ECO:0000313" key="4">
    <source>
        <dbReference type="EMBL" id="SMH41769.1"/>
    </source>
</evidence>
<accession>A0A1X7NV99</accession>
<dbReference type="Gene3D" id="3.40.50.720">
    <property type="entry name" value="NAD(P)-binding Rossmann-like Domain"/>
    <property type="match status" value="1"/>
</dbReference>
<dbReference type="AlphaFoldDB" id="A0A1X7NV99"/>
<dbReference type="Proteomes" id="UP000193083">
    <property type="component" value="Unassembled WGS sequence"/>
</dbReference>
<evidence type="ECO:0000313" key="5">
    <source>
        <dbReference type="Proteomes" id="UP000193083"/>
    </source>
</evidence>
<feature type="transmembrane region" description="Helical" evidence="2">
    <location>
        <begin position="53"/>
        <end position="73"/>
    </location>
</feature>
<dbReference type="SUPFAM" id="SSF51735">
    <property type="entry name" value="NAD(P)-binding Rossmann-fold domains"/>
    <property type="match status" value="1"/>
</dbReference>
<evidence type="ECO:0000259" key="3">
    <source>
        <dbReference type="Pfam" id="PF02719"/>
    </source>
</evidence>
<keyword evidence="2" id="KW-0812">Transmembrane</keyword>
<dbReference type="PANTHER" id="PTHR43318">
    <property type="entry name" value="UDP-N-ACETYLGLUCOSAMINE 4,6-DEHYDRATASE"/>
    <property type="match status" value="1"/>
</dbReference>
<keyword evidence="5" id="KW-1185">Reference proteome</keyword>
<feature type="transmembrane region" description="Helical" evidence="2">
    <location>
        <begin position="85"/>
        <end position="101"/>
    </location>
</feature>
<dbReference type="EMBL" id="FXBL01000004">
    <property type="protein sequence ID" value="SMH41769.1"/>
    <property type="molecule type" value="Genomic_DNA"/>
</dbReference>
<feature type="transmembrane region" description="Helical" evidence="2">
    <location>
        <begin position="21"/>
        <end position="41"/>
    </location>
</feature>
<organism evidence="4 5">
    <name type="scientific">Mesorhizobium australicum</name>
    <dbReference type="NCBI Taxonomy" id="536018"/>
    <lineage>
        <taxon>Bacteria</taxon>
        <taxon>Pseudomonadati</taxon>
        <taxon>Pseudomonadota</taxon>
        <taxon>Alphaproteobacteria</taxon>
        <taxon>Hyphomicrobiales</taxon>
        <taxon>Phyllobacteriaceae</taxon>
        <taxon>Mesorhizobium</taxon>
    </lineage>
</organism>
<dbReference type="RefSeq" id="WP_348529017.1">
    <property type="nucleotide sequence ID" value="NZ_FXBL01000004.1"/>
</dbReference>
<gene>
    <name evidence="4" type="ORF">SAMN02982922_2629</name>
</gene>
<dbReference type="InterPro" id="IPR036291">
    <property type="entry name" value="NAD(P)-bd_dom_sf"/>
</dbReference>
<dbReference type="InterPro" id="IPR051203">
    <property type="entry name" value="Polysaccharide_Synthase-Rel"/>
</dbReference>
<reference evidence="4 5" key="1">
    <citation type="submission" date="2017-04" db="EMBL/GenBank/DDBJ databases">
        <authorList>
            <person name="Afonso C.L."/>
            <person name="Miller P.J."/>
            <person name="Scott M.A."/>
            <person name="Spackman E."/>
            <person name="Goraichik I."/>
            <person name="Dimitrov K.M."/>
            <person name="Suarez D.L."/>
            <person name="Swayne D.E."/>
        </authorList>
    </citation>
    <scope>NUCLEOTIDE SEQUENCE [LARGE SCALE GENOMIC DNA]</scope>
    <source>
        <strain evidence="4 5">B5P</strain>
    </source>
</reference>
<dbReference type="PANTHER" id="PTHR43318:SF1">
    <property type="entry name" value="POLYSACCHARIDE BIOSYNTHESIS PROTEIN EPSC-RELATED"/>
    <property type="match status" value="1"/>
</dbReference>
<dbReference type="Pfam" id="PF02719">
    <property type="entry name" value="Polysacc_synt_2"/>
    <property type="match status" value="1"/>
</dbReference>
<proteinExistence type="inferred from homology"/>
<sequence>MNQLVTSALQLQPRLRRALIIAMDIVMVLISVPLALALSLSNLSFDPFSWTGLAVWAGVGVFSHFLFRFGGLYGTVWRFASTPDFFNIISNCGILTVALYLTSQAARLYTPMTGLNERQFIVFFLVTFTMISAPRLLYRYLREGTGWQLGAKRNDRPGHRRALFVGQLEDADHIIRFTNTEKEKTQIIGIVATEPNVNTRDKIRGVSVVAVWPEVSGIIEDYAKDTKRVDLLIFGGGGQTDLSKFSELVRVARKGGIEVLQFSGFSKLRGGAALVLQTVEMETILRRPAVPTDLERIRAFIDGKRVLVTGGAGSIGRNLVRRSLELGCEAVLVADQSEFGVFKLEQSLSEDYCERLTCRIVDVTDKAQFTRIVSEFKPDIIFHAAALKHVPLLEDNWVSAVKTNVFGTLVCAEVAAECKVPHFVLISSDKAADPTSMLGLTKRGAEQIVNSLHFSERIRTRDKGPKPIYISVRFGNVFGSDGSVATVFEKQIMAGGPVTITDREMTRYFMTMGEAVDLVIMAAAESATRRDIDNFGIYMLDMGQPVSILTVAETMIRLAGKQPHQDIKIKFTGVRPGEKLHETLCAEGELLVSLDVNSLFGLKTGLFGWQEVRRALADLRDSIDDDDKDAAVDRLRQLYRTIDDAGPVAEEVIPLKVAT</sequence>
<dbReference type="InterPro" id="IPR003869">
    <property type="entry name" value="Polysac_CapD-like"/>
</dbReference>